<name>A0AA45C8K9_9BACT</name>
<dbReference type="Pfam" id="PF01257">
    <property type="entry name" value="2Fe-2S_thioredx"/>
    <property type="match status" value="1"/>
</dbReference>
<dbReference type="RefSeq" id="WP_109603853.1">
    <property type="nucleotide sequence ID" value="NZ_JAMHJO010000001.1"/>
</dbReference>
<evidence type="ECO:0000313" key="1">
    <source>
        <dbReference type="EMBL" id="PWJ96233.1"/>
    </source>
</evidence>
<dbReference type="SUPFAM" id="SSF52833">
    <property type="entry name" value="Thioredoxin-like"/>
    <property type="match status" value="1"/>
</dbReference>
<keyword evidence="2" id="KW-1185">Reference proteome</keyword>
<dbReference type="Proteomes" id="UP000245921">
    <property type="component" value="Unassembled WGS sequence"/>
</dbReference>
<evidence type="ECO:0000313" key="2">
    <source>
        <dbReference type="Proteomes" id="UP000245921"/>
    </source>
</evidence>
<gene>
    <name evidence="1" type="ORF">C7380_102150</name>
</gene>
<dbReference type="InterPro" id="IPR036249">
    <property type="entry name" value="Thioredoxin-like_sf"/>
</dbReference>
<dbReference type="CDD" id="cd02980">
    <property type="entry name" value="TRX_Fd_family"/>
    <property type="match status" value="1"/>
</dbReference>
<proteinExistence type="predicted"/>
<dbReference type="AlphaFoldDB" id="A0AA45C8K9"/>
<comment type="caution">
    <text evidence="1">The sequence shown here is derived from an EMBL/GenBank/DDBJ whole genome shotgun (WGS) entry which is preliminary data.</text>
</comment>
<dbReference type="Gene3D" id="3.40.30.10">
    <property type="entry name" value="Glutaredoxin"/>
    <property type="match status" value="1"/>
</dbReference>
<protein>
    <submittedName>
        <fullName evidence="1">Thioredoxin-like protein</fullName>
    </submittedName>
</protein>
<organism evidence="1 2">
    <name type="scientific">Oceanotoga teriensis</name>
    <dbReference type="NCBI Taxonomy" id="515440"/>
    <lineage>
        <taxon>Bacteria</taxon>
        <taxon>Thermotogati</taxon>
        <taxon>Thermotogota</taxon>
        <taxon>Thermotogae</taxon>
        <taxon>Petrotogales</taxon>
        <taxon>Petrotogaceae</taxon>
        <taxon>Oceanotoga</taxon>
    </lineage>
</organism>
<sequence length="80" mass="8799">MVISICVGTTCHLLGSSSLVEAINELPEKYLNNVSIKYSTCFDVCHGQMKPPIAKIDDKLYDDLSPDKIKKIIIAMVGDN</sequence>
<dbReference type="EMBL" id="QGGI01000002">
    <property type="protein sequence ID" value="PWJ96233.1"/>
    <property type="molecule type" value="Genomic_DNA"/>
</dbReference>
<accession>A0AA45C8K9</accession>
<reference evidence="1 2" key="1">
    <citation type="submission" date="2018-05" db="EMBL/GenBank/DDBJ databases">
        <title>Genomic Encyclopedia of Type Strains, Phase IV (KMG-IV): sequencing the most valuable type-strain genomes for metagenomic binning, comparative biology and taxonomic classification.</title>
        <authorList>
            <person name="Goeker M."/>
        </authorList>
    </citation>
    <scope>NUCLEOTIDE SEQUENCE [LARGE SCALE GENOMIC DNA]</scope>
    <source>
        <strain evidence="1 2">DSM 24906</strain>
    </source>
</reference>